<proteinExistence type="predicted"/>
<keyword evidence="2" id="KW-0812">Transmembrane</keyword>
<protein>
    <recommendedName>
        <fullName evidence="5">DUF3379 domain-containing protein</fullName>
    </recommendedName>
</protein>
<dbReference type="AlphaFoldDB" id="A0A514BTW4"/>
<evidence type="ECO:0008006" key="5">
    <source>
        <dbReference type="Google" id="ProtNLM"/>
    </source>
</evidence>
<dbReference type="OrthoDB" id="5999392at2"/>
<dbReference type="EMBL" id="CP041242">
    <property type="protein sequence ID" value="QDH70833.1"/>
    <property type="molecule type" value="Genomic_DNA"/>
</dbReference>
<evidence type="ECO:0000313" key="3">
    <source>
        <dbReference type="EMBL" id="QDH70833.1"/>
    </source>
</evidence>
<keyword evidence="4" id="KW-1185">Reference proteome</keyword>
<evidence type="ECO:0000256" key="1">
    <source>
        <dbReference type="SAM" id="MobiDB-lite"/>
    </source>
</evidence>
<accession>A0A514BTW4</accession>
<reference evidence="3 4" key="1">
    <citation type="submission" date="2019-06" db="EMBL/GenBank/DDBJ databases">
        <title>Lysobacter alkalisoli sp. nov. isolated from saline-alkali soil.</title>
        <authorList>
            <person name="Sun J.-Q."/>
            <person name="Xu L."/>
        </authorList>
    </citation>
    <scope>NUCLEOTIDE SEQUENCE [LARGE SCALE GENOMIC DNA]</scope>
    <source>
        <strain evidence="3 4">SJ-36</strain>
    </source>
</reference>
<sequence>MTHDSDIHRDTPFSQPVPLPDTLRWQLRGLRQEHAPGRDLWPGIANRLPPRDAIAAAPRRRKRWPAPLAMAASLLLVVGMLVLGRPGWDDLRSPDNTAPQVADAATAPSPLARETAGLSEQYQAAFREIGPVPDDNPMRPVIDELDRNASQILTALAEQPDSRLLFEQLRRTYARRLAVSQRLIHA</sequence>
<name>A0A514BTW4_9GAMM</name>
<dbReference type="KEGG" id="lyj:FKV23_12640"/>
<gene>
    <name evidence="3" type="ORF">FKV23_12640</name>
</gene>
<evidence type="ECO:0000256" key="2">
    <source>
        <dbReference type="SAM" id="Phobius"/>
    </source>
</evidence>
<feature type="transmembrane region" description="Helical" evidence="2">
    <location>
        <begin position="68"/>
        <end position="88"/>
    </location>
</feature>
<evidence type="ECO:0000313" key="4">
    <source>
        <dbReference type="Proteomes" id="UP000317199"/>
    </source>
</evidence>
<keyword evidence="2" id="KW-1133">Transmembrane helix</keyword>
<feature type="compositionally biased region" description="Basic and acidic residues" evidence="1">
    <location>
        <begin position="1"/>
        <end position="11"/>
    </location>
</feature>
<dbReference type="Proteomes" id="UP000317199">
    <property type="component" value="Chromosome"/>
</dbReference>
<dbReference type="RefSeq" id="WP_141624165.1">
    <property type="nucleotide sequence ID" value="NZ_CP041242.1"/>
</dbReference>
<keyword evidence="2" id="KW-0472">Membrane</keyword>
<organism evidence="3 4">
    <name type="scientific">Marilutibacter alkalisoli</name>
    <dbReference type="NCBI Taxonomy" id="2591633"/>
    <lineage>
        <taxon>Bacteria</taxon>
        <taxon>Pseudomonadati</taxon>
        <taxon>Pseudomonadota</taxon>
        <taxon>Gammaproteobacteria</taxon>
        <taxon>Lysobacterales</taxon>
        <taxon>Lysobacteraceae</taxon>
        <taxon>Marilutibacter</taxon>
    </lineage>
</organism>
<feature type="region of interest" description="Disordered" evidence="1">
    <location>
        <begin position="1"/>
        <end position="20"/>
    </location>
</feature>